<keyword evidence="1" id="KW-0472">Membrane</keyword>
<gene>
    <name evidence="2" type="ORF">SAMN04488026_103110</name>
</gene>
<protein>
    <recommendedName>
        <fullName evidence="4">Lipoprotein</fullName>
    </recommendedName>
</protein>
<keyword evidence="1" id="KW-1133">Transmembrane helix</keyword>
<keyword evidence="3" id="KW-1185">Reference proteome</keyword>
<evidence type="ECO:0000313" key="3">
    <source>
        <dbReference type="Proteomes" id="UP000199382"/>
    </source>
</evidence>
<feature type="transmembrane region" description="Helical" evidence="1">
    <location>
        <begin position="33"/>
        <end position="60"/>
    </location>
</feature>
<evidence type="ECO:0008006" key="4">
    <source>
        <dbReference type="Google" id="ProtNLM"/>
    </source>
</evidence>
<proteinExistence type="predicted"/>
<reference evidence="2 3" key="1">
    <citation type="submission" date="2016-10" db="EMBL/GenBank/DDBJ databases">
        <authorList>
            <person name="de Groot N.N."/>
        </authorList>
    </citation>
    <scope>NUCLEOTIDE SEQUENCE [LARGE SCALE GENOMIC DNA]</scope>
    <source>
        <strain evidence="2 3">DSM 25294</strain>
    </source>
</reference>
<dbReference type="PROSITE" id="PS51257">
    <property type="entry name" value="PROKAR_LIPOPROTEIN"/>
    <property type="match status" value="1"/>
</dbReference>
<name>A0A1G8Z4X7_9RHOB</name>
<dbReference type="AlphaFoldDB" id="A0A1G8Z4X7"/>
<evidence type="ECO:0000256" key="1">
    <source>
        <dbReference type="SAM" id="Phobius"/>
    </source>
</evidence>
<keyword evidence="1" id="KW-0812">Transmembrane</keyword>
<organism evidence="2 3">
    <name type="scientific">Aliiruegeria lutimaris</name>
    <dbReference type="NCBI Taxonomy" id="571298"/>
    <lineage>
        <taxon>Bacteria</taxon>
        <taxon>Pseudomonadati</taxon>
        <taxon>Pseudomonadota</taxon>
        <taxon>Alphaproteobacteria</taxon>
        <taxon>Rhodobacterales</taxon>
        <taxon>Roseobacteraceae</taxon>
        <taxon>Aliiruegeria</taxon>
    </lineage>
</organism>
<evidence type="ECO:0000313" key="2">
    <source>
        <dbReference type="EMBL" id="SDK10027.1"/>
    </source>
</evidence>
<sequence length="69" mass="6551">MQKTLRLAASVALVGLLAACEDGTDWQRAGLGAVAGAGVATVAGTSIATGVAVGAAAGALSDDAARLLR</sequence>
<dbReference type="EMBL" id="FNEK01000031">
    <property type="protein sequence ID" value="SDK10027.1"/>
    <property type="molecule type" value="Genomic_DNA"/>
</dbReference>
<dbReference type="RefSeq" id="WP_093157670.1">
    <property type="nucleotide sequence ID" value="NZ_FNEK01000031.1"/>
</dbReference>
<dbReference type="Proteomes" id="UP000199382">
    <property type="component" value="Unassembled WGS sequence"/>
</dbReference>
<accession>A0A1G8Z4X7</accession>